<protein>
    <recommendedName>
        <fullName evidence="12">tRNA:m(4)X modification enzyme TRM13</fullName>
        <ecNumber evidence="12">2.1.1.225</ecNumber>
    </recommendedName>
</protein>
<dbReference type="GO" id="GO:0008270">
    <property type="term" value="F:zinc ion binding"/>
    <property type="evidence" value="ECO:0007669"/>
    <property type="project" value="UniProtKB-KW"/>
</dbReference>
<comment type="catalytic activity">
    <reaction evidence="9 12">
        <text>cytidine(4) in tRNA(Pro) + S-adenosyl-L-methionine = 2'-O-methylcytidine(4) in tRNA(Pro) + S-adenosyl-L-homocysteine + H(+)</text>
        <dbReference type="Rhea" id="RHEA:32767"/>
        <dbReference type="Rhea" id="RHEA-COMP:10397"/>
        <dbReference type="Rhea" id="RHEA-COMP:10398"/>
        <dbReference type="ChEBI" id="CHEBI:15378"/>
        <dbReference type="ChEBI" id="CHEBI:57856"/>
        <dbReference type="ChEBI" id="CHEBI:59789"/>
        <dbReference type="ChEBI" id="CHEBI:74495"/>
        <dbReference type="ChEBI" id="CHEBI:82748"/>
        <dbReference type="EC" id="2.1.1.225"/>
    </reaction>
</comment>
<comment type="function">
    <text evidence="12">tRNA methylase which 2'-O-methylates cytidine(4) in tRNA(Pro) and tRNA(Gly)(GCC), and adenosine(4) in tRNA(His).</text>
</comment>
<evidence type="ECO:0000256" key="2">
    <source>
        <dbReference type="ARBA" id="ARBA00022603"/>
    </source>
</evidence>
<evidence type="ECO:0000256" key="4">
    <source>
        <dbReference type="ARBA" id="ARBA00022691"/>
    </source>
</evidence>
<dbReference type="AlphaFoldDB" id="T2M4R7"/>
<dbReference type="Pfam" id="PF11722">
    <property type="entry name" value="zf-TRM13_CCCH"/>
    <property type="match status" value="1"/>
</dbReference>
<evidence type="ECO:0000256" key="1">
    <source>
        <dbReference type="ARBA" id="ARBA00005265"/>
    </source>
</evidence>
<evidence type="ECO:0000256" key="10">
    <source>
        <dbReference type="ARBA" id="ARBA00048635"/>
    </source>
</evidence>
<keyword evidence="4 12" id="KW-0949">S-adenosyl-L-methionine</keyword>
<feature type="domain" description="CHHC U11-48K-type" evidence="13">
    <location>
        <begin position="61"/>
        <end position="88"/>
    </location>
</feature>
<dbReference type="GO" id="GO:0030488">
    <property type="term" value="P:tRNA methylation"/>
    <property type="evidence" value="ECO:0007669"/>
    <property type="project" value="InterPro"/>
</dbReference>
<comment type="catalytic activity">
    <reaction evidence="10 12">
        <text>cytidine(4) in tRNA(Gly)(GCC) + S-adenosyl-L-methionine = 2'-O-methylcytidine(4) in tRNA(Gly)(GCC) + S-adenosyl-L-homocysteine + H(+)</text>
        <dbReference type="Rhea" id="RHEA:43192"/>
        <dbReference type="Rhea" id="RHEA-COMP:10399"/>
        <dbReference type="Rhea" id="RHEA-COMP:10400"/>
        <dbReference type="ChEBI" id="CHEBI:15378"/>
        <dbReference type="ChEBI" id="CHEBI:57856"/>
        <dbReference type="ChEBI" id="CHEBI:59789"/>
        <dbReference type="ChEBI" id="CHEBI:74495"/>
        <dbReference type="ChEBI" id="CHEBI:82748"/>
        <dbReference type="EC" id="2.1.1.225"/>
    </reaction>
</comment>
<evidence type="ECO:0000256" key="8">
    <source>
        <dbReference type="ARBA" id="ARBA00022833"/>
    </source>
</evidence>
<evidence type="ECO:0000259" key="13">
    <source>
        <dbReference type="PROSITE" id="PS51800"/>
    </source>
</evidence>
<keyword evidence="8 12" id="KW-0862">Zinc</keyword>
<evidence type="ECO:0000256" key="11">
    <source>
        <dbReference type="ARBA" id="ARBA00049393"/>
    </source>
</evidence>
<gene>
    <name evidence="14" type="primary">CCDC76</name>
</gene>
<keyword evidence="2 12" id="KW-0489">Methyltransferase</keyword>
<evidence type="ECO:0000256" key="5">
    <source>
        <dbReference type="ARBA" id="ARBA00022694"/>
    </source>
</evidence>
<dbReference type="PANTHER" id="PTHR12998">
    <property type="entry name" value="TRNA:M(4)X MODIFICATION ENZYME TRM13 HOMOLOG"/>
    <property type="match status" value="1"/>
</dbReference>
<evidence type="ECO:0000256" key="12">
    <source>
        <dbReference type="RuleBase" id="RU367103"/>
    </source>
</evidence>
<proteinExistence type="evidence at transcript level"/>
<comment type="similarity">
    <text evidence="1 12">Belongs to the methyltransferase TRM13 family.</text>
</comment>
<dbReference type="InterPro" id="IPR039044">
    <property type="entry name" value="Trm13"/>
</dbReference>
<organism evidence="14">
    <name type="scientific">Hydra vulgaris</name>
    <name type="common">Hydra</name>
    <name type="synonym">Hydra attenuata</name>
    <dbReference type="NCBI Taxonomy" id="6087"/>
    <lineage>
        <taxon>Eukaryota</taxon>
        <taxon>Metazoa</taxon>
        <taxon>Cnidaria</taxon>
        <taxon>Hydrozoa</taxon>
        <taxon>Hydroidolina</taxon>
        <taxon>Anthoathecata</taxon>
        <taxon>Aplanulata</taxon>
        <taxon>Hydridae</taxon>
        <taxon>Hydra</taxon>
    </lineage>
</organism>
<dbReference type="PROSITE" id="PS51800">
    <property type="entry name" value="ZF_CHHC_U11_48K"/>
    <property type="match status" value="1"/>
</dbReference>
<evidence type="ECO:0000256" key="9">
    <source>
        <dbReference type="ARBA" id="ARBA00048165"/>
    </source>
</evidence>
<dbReference type="PANTHER" id="PTHR12998:SF0">
    <property type="entry name" value="TRNA:M(4)X MODIFICATION ENZYME TRM13 HOMOLOG"/>
    <property type="match status" value="1"/>
</dbReference>
<accession>T2M4R7</accession>
<dbReference type="Pfam" id="PF05206">
    <property type="entry name" value="TRM13"/>
    <property type="match status" value="1"/>
</dbReference>
<dbReference type="EMBL" id="HAAD01000824">
    <property type="protein sequence ID" value="CDG67056.1"/>
    <property type="molecule type" value="mRNA"/>
</dbReference>
<keyword evidence="5 12" id="KW-0819">tRNA processing</keyword>
<keyword evidence="3 12" id="KW-0808">Transferase</keyword>
<evidence type="ECO:0000256" key="6">
    <source>
        <dbReference type="ARBA" id="ARBA00022723"/>
    </source>
</evidence>
<dbReference type="Pfam" id="PF05253">
    <property type="entry name" value="zf-U11-48K"/>
    <property type="match status" value="1"/>
</dbReference>
<name>T2M4R7_HYDVU</name>
<reference evidence="14" key="1">
    <citation type="journal article" date="2013" name="Genome Biol. Evol.">
        <title>Punctuated emergences of genetic and phenotypic innovations in eumetazoan, bilaterian, euteleostome, and hominidae ancestors.</title>
        <authorList>
            <person name="Wenger Y."/>
            <person name="Galliot B."/>
        </authorList>
    </citation>
    <scope>NUCLEOTIDE SEQUENCE</scope>
    <source>
        <tissue evidence="14">Whole animals</tissue>
    </source>
</reference>
<evidence type="ECO:0000256" key="3">
    <source>
        <dbReference type="ARBA" id="ARBA00022679"/>
    </source>
</evidence>
<dbReference type="InterPro" id="IPR007871">
    <property type="entry name" value="Methyltransferase_TRM13"/>
</dbReference>
<comment type="catalytic activity">
    <reaction evidence="11 12">
        <text>adenosine(4) in tRNA(His) + S-adenosyl-L-methionine = 2'-O-methyladenosine(4) in tRNA(His) + S-adenosyl-L-homocysteine + H(+)</text>
        <dbReference type="Rhea" id="RHEA:43196"/>
        <dbReference type="Rhea" id="RHEA-COMP:10401"/>
        <dbReference type="Rhea" id="RHEA-COMP:10402"/>
        <dbReference type="ChEBI" id="CHEBI:15378"/>
        <dbReference type="ChEBI" id="CHEBI:57856"/>
        <dbReference type="ChEBI" id="CHEBI:59789"/>
        <dbReference type="ChEBI" id="CHEBI:74411"/>
        <dbReference type="ChEBI" id="CHEBI:74477"/>
        <dbReference type="EC" id="2.1.1.225"/>
    </reaction>
</comment>
<dbReference type="EC" id="2.1.1.225" evidence="12"/>
<dbReference type="InterPro" id="IPR022776">
    <property type="entry name" value="TRM13/UPF0224_CHHC_Znf_dom"/>
</dbReference>
<evidence type="ECO:0000313" key="14">
    <source>
        <dbReference type="EMBL" id="CDG67056.1"/>
    </source>
</evidence>
<evidence type="ECO:0000256" key="7">
    <source>
        <dbReference type="ARBA" id="ARBA00022771"/>
    </source>
</evidence>
<dbReference type="OrthoDB" id="258806at2759"/>
<keyword evidence="7 12" id="KW-0863">Zinc-finger</keyword>
<sequence length="459" mass="52608">MDTSTFKIFSCNNIKPPVEGRCGYFVKRKQRFCKMMPPKGQTYCAEHLFQENSQNDAKRKRILCPLDKKHSIYEDNIDKHLKKCNAAIKIQLPYFEKDINIGLKNYSYNQQEQLNLSEIPVEILVGLIERVKKCFLDISNQPIKESFSLHPIFNDELSIASYGATVKKHLLQQASLIKILEDMDCLNNGTSVIEFGAGKGSFSHWVQKTMSNKNDVSFYLVDRQSNRNKFDCYHKGELQGPRFQRLNIDIQHLNLEKVESLCNSSQSIVGIGKHVCGAATDLTLKCLFDSSSNISENDEPPKKRKTNLKSRVHSCLFALCCYHCCTWPTYVGRDFFIRKGFTAYDFNIISKMVGWATCGFSRRKIKNESEGVDGVANGVDGVENGVDEHSLKKTYKEEDIKLKLTSEEQEEIGRVCKRMIDFGRIEYVNFHGYNAELVHYISNSITPENIDFKNNKTLK</sequence>
<dbReference type="InterPro" id="IPR021721">
    <property type="entry name" value="Znf_CCCH-type_TRM13"/>
</dbReference>
<dbReference type="GO" id="GO:0106050">
    <property type="term" value="F:tRNA 2'-O-methyltransferase activity"/>
    <property type="evidence" value="ECO:0007669"/>
    <property type="project" value="UniProtKB-UniRule"/>
</dbReference>
<keyword evidence="6 12" id="KW-0479">Metal-binding</keyword>